<evidence type="ECO:0000313" key="1">
    <source>
        <dbReference type="EMBL" id="MBS9524824.1"/>
    </source>
</evidence>
<accession>A0AAP2G1K8</accession>
<organism evidence="1 2">
    <name type="scientific">Litoribacter ruber</name>
    <dbReference type="NCBI Taxonomy" id="702568"/>
    <lineage>
        <taxon>Bacteria</taxon>
        <taxon>Pseudomonadati</taxon>
        <taxon>Bacteroidota</taxon>
        <taxon>Cytophagia</taxon>
        <taxon>Cytophagales</taxon>
        <taxon>Cyclobacteriaceae</taxon>
        <taxon>Litoribacter</taxon>
    </lineage>
</organism>
<dbReference type="PANTHER" id="PTHR30441">
    <property type="entry name" value="DUF748 DOMAIN-CONTAINING PROTEIN"/>
    <property type="match status" value="1"/>
</dbReference>
<dbReference type="GO" id="GO:0090313">
    <property type="term" value="P:regulation of protein targeting to membrane"/>
    <property type="evidence" value="ECO:0007669"/>
    <property type="project" value="TreeGrafter"/>
</dbReference>
<dbReference type="RefSeq" id="WP_213945680.1">
    <property type="nucleotide sequence ID" value="NZ_JAHBGI010000012.1"/>
</dbReference>
<evidence type="ECO:0000313" key="2">
    <source>
        <dbReference type="Proteomes" id="UP001319104"/>
    </source>
</evidence>
<protein>
    <submittedName>
        <fullName evidence="1">Membrane biogenesis protein</fullName>
    </submittedName>
</protein>
<proteinExistence type="predicted"/>
<keyword evidence="2" id="KW-1185">Reference proteome</keyword>
<dbReference type="AlphaFoldDB" id="A0AAP2G1K8"/>
<dbReference type="InterPro" id="IPR052894">
    <property type="entry name" value="AsmA-related"/>
</dbReference>
<sequence>MSKKIIIIILAIILVPVLLLAGTIAAVYYNQQKIVQRALITVNESFDGELTIKGSHISPFANFPYISIDLEEVAFYENKAMDTRPLYTASDVYVGFDIKDILAGNYSVKSIKVKNGHLDVVRYENGDINLLLAKGLGEDAEPETNEAFNGQVELESLKIDGFEISYKDLSSAQVILAHIKSVDTKLKYSADHFYIDLASDFLLDIVENGQPTFFANKHLDIDLHLDYDMTEELVTVLKSQVMLEQALFSLEGLVDMDDDMDMDLKFYGEKPDFNIFAAFAPAEIGEALKRYRNEGQIYFLGSVKGKSANGNIPAVSVEFGADNAYFLNTEMNKKVDDLAFAGYFTNGKERTLESSELRLQRFTARPEEGIFEGKMIVKNFKDPFIKVNLHADLDLEFIGQFLQVEGLERIKGQVLLDMDFDELIDLELPGENLAQLKQGIDSELTIKNLSFNIPDYPHPIRNANGHAVMRDGKIEMDNLSFNIAGSDFKFTMGLSDFPALFHQYDQIVNLELNANSKKIDFPELLSFDSALLAITDEVIDDFEIKLAFEANAKDLWNFEHLPKGEFFIKDFHAKLKNYSHALHDFHADLIITDSSFLLKDFSGFIDKSDFHFTGKLDNYRKWFQEVKKGDTKFEFDFHSDYLQLADLLSYDGQNYLPEDYRNEELRGVKAHGLLDLHYDSVFHSLDFYLSGFQGKMNVHPLKFENFKGRVHYEDEHLLVEGFEGKMGASDFKIDLAYYLGEDSTIRKRDNHFRFVAKALDLDALMNYDIQADTSHEDAFNIFDLPFTDMKFQAEIGKLNYHTYWLDNFKVKGRIQEDHFMYLDTLGVNVAEGWLGMKGYFNGSDPKNIYFNSTLQAERLDLDKLLIKFENFGQDYFINENIHGKVSGTITSNFLVHPDFTPILEKSEAHMDLRIYEGSINNFAPLHALSDYFKDKNLNMVRFDTLENAMDLKEGVLSIPKMNINSSLGFIELSGKQSLDLSMDYFLRIPLGLVTQVGFRSLFGGKRKEEVDPEQIDDIVYRNEDRRVRFLNINMKGTPDDIQVSLGRDRSN</sequence>
<dbReference type="PANTHER" id="PTHR30441:SF8">
    <property type="entry name" value="DUF748 DOMAIN-CONTAINING PROTEIN"/>
    <property type="match status" value="1"/>
</dbReference>
<reference evidence="1 2" key="1">
    <citation type="submission" date="2021-05" db="EMBL/GenBank/DDBJ databases">
        <authorList>
            <person name="Zhang Z.D."/>
            <person name="Osman G."/>
        </authorList>
    </citation>
    <scope>NUCLEOTIDE SEQUENCE [LARGE SCALE GENOMIC DNA]</scope>
    <source>
        <strain evidence="1 2">KCTC 32217</strain>
    </source>
</reference>
<name>A0AAP2G1K8_9BACT</name>
<gene>
    <name evidence="1" type="ORF">KI659_12460</name>
</gene>
<comment type="caution">
    <text evidence="1">The sequence shown here is derived from an EMBL/GenBank/DDBJ whole genome shotgun (WGS) entry which is preliminary data.</text>
</comment>
<dbReference type="GO" id="GO:0005886">
    <property type="term" value="C:plasma membrane"/>
    <property type="evidence" value="ECO:0007669"/>
    <property type="project" value="TreeGrafter"/>
</dbReference>
<dbReference type="Proteomes" id="UP001319104">
    <property type="component" value="Unassembled WGS sequence"/>
</dbReference>
<dbReference type="EMBL" id="JAHCMY010000006">
    <property type="protein sequence ID" value="MBS9524824.1"/>
    <property type="molecule type" value="Genomic_DNA"/>
</dbReference>